<protein>
    <recommendedName>
        <fullName evidence="6">Cytidine deaminase</fullName>
        <ecNumber evidence="6">3.5.4.5</ecNumber>
    </recommendedName>
    <alternativeName>
        <fullName evidence="6">Cytidine aminohydrolase</fullName>
        <shortName evidence="6">CDA</shortName>
    </alternativeName>
</protein>
<dbReference type="GO" id="GO:0004126">
    <property type="term" value="F:cytidine deaminase activity"/>
    <property type="evidence" value="ECO:0007669"/>
    <property type="project" value="UniProtKB-UniRule"/>
</dbReference>
<dbReference type="EMBL" id="WUBS01000028">
    <property type="protein sequence ID" value="NDL65999.1"/>
    <property type="molecule type" value="Genomic_DNA"/>
</dbReference>
<comment type="function">
    <text evidence="6">This enzyme scavenges exogenous and endogenous cytidine and 2'-deoxycytidine for UMP synthesis.</text>
</comment>
<dbReference type="Pfam" id="PF08211">
    <property type="entry name" value="dCMP_cyt_deam_2"/>
    <property type="match status" value="1"/>
</dbReference>
<dbReference type="GO" id="GO:0072527">
    <property type="term" value="P:pyrimidine-containing compound metabolic process"/>
    <property type="evidence" value="ECO:0007669"/>
    <property type="project" value="UniProtKB-ARBA"/>
</dbReference>
<dbReference type="Pfam" id="PF00383">
    <property type="entry name" value="dCMP_cyt_deam_1"/>
    <property type="match status" value="1"/>
</dbReference>
<evidence type="ECO:0000256" key="6">
    <source>
        <dbReference type="HAMAP-Rule" id="MF_01558"/>
    </source>
</evidence>
<evidence type="ECO:0000256" key="2">
    <source>
        <dbReference type="ARBA" id="ARBA00011738"/>
    </source>
</evidence>
<dbReference type="GO" id="GO:0005829">
    <property type="term" value="C:cytosol"/>
    <property type="evidence" value="ECO:0007669"/>
    <property type="project" value="TreeGrafter"/>
</dbReference>
<feature type="domain" description="CMP/dCMP-type deaminase" evidence="10">
    <location>
        <begin position="228"/>
        <end position="336"/>
    </location>
</feature>
<dbReference type="PANTHER" id="PTHR11644:SF2">
    <property type="entry name" value="CYTIDINE DEAMINASE"/>
    <property type="match status" value="1"/>
</dbReference>
<gene>
    <name evidence="6 11" type="primary">cdd</name>
    <name evidence="11" type="ORF">GRH90_25055</name>
</gene>
<reference evidence="11 12" key="1">
    <citation type="submission" date="2019-12" db="EMBL/GenBank/DDBJ databases">
        <authorList>
            <person name="Lee S.D."/>
        </authorList>
    </citation>
    <scope>NUCLEOTIDE SEQUENCE [LARGE SCALE GENOMIC DNA]</scope>
    <source>
        <strain evidence="11 12">SAP-6</strain>
    </source>
</reference>
<keyword evidence="5 6" id="KW-0862">Zinc</keyword>
<comment type="similarity">
    <text evidence="1 6">Belongs to the cytidine and deoxycytidylate deaminase family.</text>
</comment>
<evidence type="ECO:0000256" key="5">
    <source>
        <dbReference type="ARBA" id="ARBA00022833"/>
    </source>
</evidence>
<dbReference type="PROSITE" id="PS51747">
    <property type="entry name" value="CYT_DCMP_DEAMINASES_2"/>
    <property type="match status" value="2"/>
</dbReference>
<dbReference type="GO" id="GO:0042802">
    <property type="term" value="F:identical protein binding"/>
    <property type="evidence" value="ECO:0007669"/>
    <property type="project" value="UniProtKB-ARBA"/>
</dbReference>
<evidence type="ECO:0000256" key="1">
    <source>
        <dbReference type="ARBA" id="ARBA00006576"/>
    </source>
</evidence>
<dbReference type="SUPFAM" id="SSF53927">
    <property type="entry name" value="Cytidine deaminase-like"/>
    <property type="match status" value="3"/>
</dbReference>
<feature type="binding site" evidence="6 9">
    <location>
        <position position="102"/>
    </location>
    <ligand>
        <name>Zn(2+)</name>
        <dbReference type="ChEBI" id="CHEBI:29105"/>
        <note>catalytic</note>
    </ligand>
</feature>
<comment type="caution">
    <text evidence="11">The sequence shown here is derived from an EMBL/GenBank/DDBJ whole genome shotgun (WGS) entry which is preliminary data.</text>
</comment>
<dbReference type="FunFam" id="3.40.140.10:FF:000007">
    <property type="entry name" value="Cytidine deaminase"/>
    <property type="match status" value="1"/>
</dbReference>
<reference evidence="11 12" key="2">
    <citation type="submission" date="2020-02" db="EMBL/GenBank/DDBJ databases">
        <title>The new genus of Enterobacteriales.</title>
        <authorList>
            <person name="Kim I.S."/>
        </authorList>
    </citation>
    <scope>NUCLEOTIDE SEQUENCE [LARGE SCALE GENOMIC DNA]</scope>
    <source>
        <strain evidence="11 12">SAP-6</strain>
    </source>
</reference>
<evidence type="ECO:0000259" key="10">
    <source>
        <dbReference type="PROSITE" id="PS51747"/>
    </source>
</evidence>
<organism evidence="11 12">
    <name type="scientific">Acerihabitans arboris</name>
    <dbReference type="NCBI Taxonomy" id="2691583"/>
    <lineage>
        <taxon>Bacteria</taxon>
        <taxon>Pseudomonadati</taxon>
        <taxon>Pseudomonadota</taxon>
        <taxon>Gammaproteobacteria</taxon>
        <taxon>Enterobacterales</taxon>
        <taxon>Pectobacteriaceae</taxon>
        <taxon>Acerihabitans</taxon>
    </lineage>
</organism>
<evidence type="ECO:0000256" key="8">
    <source>
        <dbReference type="PIRSR" id="PIRSR006334-2"/>
    </source>
</evidence>
<accession>A0A845SPI1</accession>
<evidence type="ECO:0000256" key="3">
    <source>
        <dbReference type="ARBA" id="ARBA00022723"/>
    </source>
</evidence>
<comment type="cofactor">
    <cofactor evidence="6 9">
        <name>Zn(2+)</name>
        <dbReference type="ChEBI" id="CHEBI:29105"/>
    </cofactor>
    <text evidence="6 9">Binds 1 zinc ion.</text>
</comment>
<feature type="binding site" evidence="6 8">
    <location>
        <begin position="89"/>
        <end position="91"/>
    </location>
    <ligand>
        <name>substrate</name>
    </ligand>
</feature>
<evidence type="ECO:0000256" key="4">
    <source>
        <dbReference type="ARBA" id="ARBA00022801"/>
    </source>
</evidence>
<dbReference type="HAMAP" id="MF_01558">
    <property type="entry name" value="Cyt_deam"/>
    <property type="match status" value="1"/>
</dbReference>
<evidence type="ECO:0000313" key="12">
    <source>
        <dbReference type="Proteomes" id="UP000461443"/>
    </source>
</evidence>
<feature type="binding site" evidence="6 9">
    <location>
        <position position="129"/>
    </location>
    <ligand>
        <name>Zn(2+)</name>
        <dbReference type="ChEBI" id="CHEBI:29105"/>
        <note>catalytic</note>
    </ligand>
</feature>
<dbReference type="InterPro" id="IPR013171">
    <property type="entry name" value="Cyd/dCyd_deaminase_Zn-bd"/>
</dbReference>
<comment type="catalytic activity">
    <reaction evidence="6">
        <text>2'-deoxycytidine + H2O + H(+) = 2'-deoxyuridine + NH4(+)</text>
        <dbReference type="Rhea" id="RHEA:13433"/>
        <dbReference type="ChEBI" id="CHEBI:15377"/>
        <dbReference type="ChEBI" id="CHEBI:15378"/>
        <dbReference type="ChEBI" id="CHEBI:15698"/>
        <dbReference type="ChEBI" id="CHEBI:16450"/>
        <dbReference type="ChEBI" id="CHEBI:28938"/>
        <dbReference type="EC" id="3.5.4.5"/>
    </reaction>
</comment>
<keyword evidence="3 6" id="KW-0479">Metal-binding</keyword>
<comment type="catalytic activity">
    <reaction evidence="6">
        <text>cytidine + H2O + H(+) = uridine + NH4(+)</text>
        <dbReference type="Rhea" id="RHEA:16069"/>
        <dbReference type="ChEBI" id="CHEBI:15377"/>
        <dbReference type="ChEBI" id="CHEBI:15378"/>
        <dbReference type="ChEBI" id="CHEBI:16704"/>
        <dbReference type="ChEBI" id="CHEBI:17562"/>
        <dbReference type="ChEBI" id="CHEBI:28938"/>
        <dbReference type="EC" id="3.5.4.5"/>
    </reaction>
</comment>
<evidence type="ECO:0000256" key="7">
    <source>
        <dbReference type="PIRSR" id="PIRSR006334-1"/>
    </source>
</evidence>
<dbReference type="NCBIfam" id="NF006537">
    <property type="entry name" value="PRK09027.1"/>
    <property type="match status" value="1"/>
</dbReference>
<dbReference type="GO" id="GO:0008270">
    <property type="term" value="F:zinc ion binding"/>
    <property type="evidence" value="ECO:0007669"/>
    <property type="project" value="UniProtKB-UniRule"/>
</dbReference>
<dbReference type="Proteomes" id="UP000461443">
    <property type="component" value="Unassembled WGS sequence"/>
</dbReference>
<dbReference type="EC" id="3.5.4.5" evidence="6"/>
<dbReference type="PANTHER" id="PTHR11644">
    <property type="entry name" value="CYTIDINE DEAMINASE"/>
    <property type="match status" value="1"/>
</dbReference>
<dbReference type="RefSeq" id="WP_162368704.1">
    <property type="nucleotide sequence ID" value="NZ_WUBS01000028.1"/>
</dbReference>
<dbReference type="InterPro" id="IPR016193">
    <property type="entry name" value="Cytidine_deaminase-like"/>
</dbReference>
<proteinExistence type="inferred from homology"/>
<comment type="subunit">
    <text evidence="2 6">Homodimer.</text>
</comment>
<evidence type="ECO:0000256" key="9">
    <source>
        <dbReference type="PIRSR" id="PIRSR006334-3"/>
    </source>
</evidence>
<dbReference type="InterPro" id="IPR050202">
    <property type="entry name" value="Cyt/Deoxycyt_deaminase"/>
</dbReference>
<name>A0A845SPI1_9GAMM</name>
<dbReference type="GO" id="GO:0055086">
    <property type="term" value="P:nucleobase-containing small molecule metabolic process"/>
    <property type="evidence" value="ECO:0007669"/>
    <property type="project" value="UniProtKB-ARBA"/>
</dbReference>
<dbReference type="PIRSF" id="PIRSF006334">
    <property type="entry name" value="Cdd_plus_pseudo"/>
    <property type="match status" value="1"/>
</dbReference>
<dbReference type="Gene3D" id="3.40.140.10">
    <property type="entry name" value="Cytidine Deaminase, domain 2"/>
    <property type="match status" value="2"/>
</dbReference>
<keyword evidence="4 6" id="KW-0378">Hydrolase</keyword>
<sequence>MHARFNPSLDALEPGLRAALAHELDQEDFSGWFSAAQAATLMRAGNLDENALCFALLPLAAACALAPVSRFNVGAVARGVSGNLYFGANMEFIGAPLQQTVHAEQSAINHAWLRGEKRLRGITVNYTPCGHCRQFMNELNSGADLMIYLPDRSPAPLAHYLPDAFGPRDLAIHTLLMDGVDHQYAIMTSDARGAKPGKSPGARSATLAGAIPATTQPMATAPDKGAAAGNDPLARQALLAANQSHAPYSQAHSGVALQTADGRIFAGRYAENAAFNPSLPPLQSALILVNMAGADCGKIHRAALAEREGAPFSQADATRSTLRALDCGELTRYWLT</sequence>
<keyword evidence="12" id="KW-1185">Reference proteome</keyword>
<feature type="binding site" evidence="6 9">
    <location>
        <position position="132"/>
    </location>
    <ligand>
        <name>Zn(2+)</name>
        <dbReference type="ChEBI" id="CHEBI:29105"/>
        <note>catalytic</note>
    </ligand>
</feature>
<dbReference type="InterPro" id="IPR002125">
    <property type="entry name" value="CMP_dCMP_dom"/>
</dbReference>
<dbReference type="CDD" id="cd01283">
    <property type="entry name" value="cytidine_deaminase"/>
    <property type="match status" value="2"/>
</dbReference>
<dbReference type="InterPro" id="IPR016192">
    <property type="entry name" value="APOBEC/CMP_deaminase_Zn-bd"/>
</dbReference>
<dbReference type="InterPro" id="IPR020797">
    <property type="entry name" value="Cytidine_deaminase_bacteria"/>
</dbReference>
<evidence type="ECO:0000313" key="11">
    <source>
        <dbReference type="EMBL" id="NDL65999.1"/>
    </source>
</evidence>
<feature type="domain" description="CMP/dCMP-type deaminase" evidence="10">
    <location>
        <begin position="48"/>
        <end position="168"/>
    </location>
</feature>
<feature type="active site" description="Proton donor" evidence="6 7">
    <location>
        <position position="104"/>
    </location>
</feature>
<dbReference type="PROSITE" id="PS00903">
    <property type="entry name" value="CYT_DCMP_DEAMINASES_1"/>
    <property type="match status" value="1"/>
</dbReference>
<dbReference type="AlphaFoldDB" id="A0A845SPI1"/>